<feature type="chain" id="PRO_5038745266" evidence="2">
    <location>
        <begin position="26"/>
        <end position="421"/>
    </location>
</feature>
<reference evidence="3" key="2">
    <citation type="submission" date="2021-04" db="EMBL/GenBank/DDBJ databases">
        <authorList>
            <person name="Gilroy R."/>
        </authorList>
    </citation>
    <scope>NUCLEOTIDE SEQUENCE</scope>
    <source>
        <strain evidence="3">ChiSjej1B19-5720</strain>
    </source>
</reference>
<accession>A0A9D2LRB9</accession>
<proteinExistence type="predicted"/>
<keyword evidence="2" id="KW-0732">Signal</keyword>
<organism evidence="3 4">
    <name type="scientific">Candidatus Blautia faecavium</name>
    <dbReference type="NCBI Taxonomy" id="2838487"/>
    <lineage>
        <taxon>Bacteria</taxon>
        <taxon>Bacillati</taxon>
        <taxon>Bacillota</taxon>
        <taxon>Clostridia</taxon>
        <taxon>Lachnospirales</taxon>
        <taxon>Lachnospiraceae</taxon>
        <taxon>Blautia</taxon>
    </lineage>
</organism>
<evidence type="ECO:0000313" key="4">
    <source>
        <dbReference type="Proteomes" id="UP000823842"/>
    </source>
</evidence>
<comment type="caution">
    <text evidence="3">The sequence shown here is derived from an EMBL/GenBank/DDBJ whole genome shotgun (WGS) entry which is preliminary data.</text>
</comment>
<name>A0A9D2LRB9_9FIRM</name>
<protein>
    <submittedName>
        <fullName evidence="3">Uncharacterized protein</fullName>
    </submittedName>
</protein>
<dbReference type="EMBL" id="DWYZ01000078">
    <property type="protein sequence ID" value="HJB27889.1"/>
    <property type="molecule type" value="Genomic_DNA"/>
</dbReference>
<reference evidence="3" key="1">
    <citation type="journal article" date="2021" name="PeerJ">
        <title>Extensive microbial diversity within the chicken gut microbiome revealed by metagenomics and culture.</title>
        <authorList>
            <person name="Gilroy R."/>
            <person name="Ravi A."/>
            <person name="Getino M."/>
            <person name="Pursley I."/>
            <person name="Horton D.L."/>
            <person name="Alikhan N.F."/>
            <person name="Baker D."/>
            <person name="Gharbi K."/>
            <person name="Hall N."/>
            <person name="Watson M."/>
            <person name="Adriaenssens E.M."/>
            <person name="Foster-Nyarko E."/>
            <person name="Jarju S."/>
            <person name="Secka A."/>
            <person name="Antonio M."/>
            <person name="Oren A."/>
            <person name="Chaudhuri R.R."/>
            <person name="La Ragione R."/>
            <person name="Hildebrand F."/>
            <person name="Pallen M.J."/>
        </authorList>
    </citation>
    <scope>NUCLEOTIDE SEQUENCE</scope>
    <source>
        <strain evidence="3">ChiSjej1B19-5720</strain>
    </source>
</reference>
<feature type="region of interest" description="Disordered" evidence="1">
    <location>
        <begin position="29"/>
        <end position="61"/>
    </location>
</feature>
<evidence type="ECO:0000256" key="2">
    <source>
        <dbReference type="SAM" id="SignalP"/>
    </source>
</evidence>
<sequence>MKKKKWLGIMLAGVLGAAPCGIVWAEENVQQEDAAQESTQQEDAAQEEGTSEDAQESAADNTAAELSDDLYSFQLEYDGVVYQLPMAYADLTAQGWELSEYDDPEQMIGSNSYTSVGFVKGDRSIRADIVNLGINEAALTECLVGGLSVDEGYTDVDFTQTVIRLPKGITMGQSNMDDIKAAYGEPSDTYEGDNYVQATYQMDMYQDVELYVYKDDNTLKQVSLRNFTEPEGYDKGSVSEEIPEAVSAYTAPAELSGTFMDPTVEFFGDMYTLPAPVSAFEANGWTMVDVEEDAFVEGGGLAFFDMMKENQNVRFSVYNLTENAVAMENCFVTELSHATYDPEILSMKLAGNISLGADKNELISMAEENGYTYEDDTENGYLTIYKNSESKLDTYLEVWFNKEVSETAAASLTYHNEVLPQ</sequence>
<dbReference type="AlphaFoldDB" id="A0A9D2LRB9"/>
<feature type="compositionally biased region" description="Acidic residues" evidence="1">
    <location>
        <begin position="44"/>
        <end position="55"/>
    </location>
</feature>
<evidence type="ECO:0000256" key="1">
    <source>
        <dbReference type="SAM" id="MobiDB-lite"/>
    </source>
</evidence>
<feature type="compositionally biased region" description="Polar residues" evidence="1">
    <location>
        <begin position="31"/>
        <end position="43"/>
    </location>
</feature>
<feature type="signal peptide" evidence="2">
    <location>
        <begin position="1"/>
        <end position="25"/>
    </location>
</feature>
<evidence type="ECO:0000313" key="3">
    <source>
        <dbReference type="EMBL" id="HJB27889.1"/>
    </source>
</evidence>
<gene>
    <name evidence="3" type="ORF">IAA06_03740</name>
</gene>
<dbReference type="Proteomes" id="UP000823842">
    <property type="component" value="Unassembled WGS sequence"/>
</dbReference>